<dbReference type="Proteomes" id="UP000799444">
    <property type="component" value="Unassembled WGS sequence"/>
</dbReference>
<dbReference type="EMBL" id="ML996221">
    <property type="protein sequence ID" value="KAF2730284.1"/>
    <property type="molecule type" value="Genomic_DNA"/>
</dbReference>
<evidence type="ECO:0000313" key="2">
    <source>
        <dbReference type="EMBL" id="KAF2730284.1"/>
    </source>
</evidence>
<sequence length="337" mass="38012">MAVPRFLLAAPFLALSILAFILMDIPSLIRDFPPPGESGVINWPGGSLPILQKFHYAKFLDVVMRDITVGFAPSTLGYDDQSRWQMIGFLNDCGPPTLFSQIAQIGGGGVVVPLFFFFHVLTSSPETHARRGPSRRTNLRDSWLYLPLVLAFHSVPVYLMYFAPTLETRHYWTWFWQLFPVRISLGYHAVLAVMAITGLSFRPFVPGFRYITALISILAPFIVISAGMYLFTLVKAPYTLTQIFIPSTYDDVVKHDWVLRMRRILQWDEIIIFGSGLLWLAWKAGWDRMRPARLGLSAAAVLVFGPGAGFALLWLAIERGSANEEKEKKAKDKGRAR</sequence>
<feature type="transmembrane region" description="Helical" evidence="1">
    <location>
        <begin position="208"/>
        <end position="231"/>
    </location>
</feature>
<feature type="transmembrane region" description="Helical" evidence="1">
    <location>
        <begin position="294"/>
        <end position="317"/>
    </location>
</feature>
<organism evidence="2 3">
    <name type="scientific">Polyplosphaeria fusca</name>
    <dbReference type="NCBI Taxonomy" id="682080"/>
    <lineage>
        <taxon>Eukaryota</taxon>
        <taxon>Fungi</taxon>
        <taxon>Dikarya</taxon>
        <taxon>Ascomycota</taxon>
        <taxon>Pezizomycotina</taxon>
        <taxon>Dothideomycetes</taxon>
        <taxon>Pleosporomycetidae</taxon>
        <taxon>Pleosporales</taxon>
        <taxon>Tetraplosphaeriaceae</taxon>
        <taxon>Polyplosphaeria</taxon>
    </lineage>
</organism>
<keyword evidence="1" id="KW-1133">Transmembrane helix</keyword>
<reference evidence="2" key="1">
    <citation type="journal article" date="2020" name="Stud. Mycol.">
        <title>101 Dothideomycetes genomes: a test case for predicting lifestyles and emergence of pathogens.</title>
        <authorList>
            <person name="Haridas S."/>
            <person name="Albert R."/>
            <person name="Binder M."/>
            <person name="Bloem J."/>
            <person name="Labutti K."/>
            <person name="Salamov A."/>
            <person name="Andreopoulos B."/>
            <person name="Baker S."/>
            <person name="Barry K."/>
            <person name="Bills G."/>
            <person name="Bluhm B."/>
            <person name="Cannon C."/>
            <person name="Castanera R."/>
            <person name="Culley D."/>
            <person name="Daum C."/>
            <person name="Ezra D."/>
            <person name="Gonzalez J."/>
            <person name="Henrissat B."/>
            <person name="Kuo A."/>
            <person name="Liang C."/>
            <person name="Lipzen A."/>
            <person name="Lutzoni F."/>
            <person name="Magnuson J."/>
            <person name="Mondo S."/>
            <person name="Nolan M."/>
            <person name="Ohm R."/>
            <person name="Pangilinan J."/>
            <person name="Park H.-J."/>
            <person name="Ramirez L."/>
            <person name="Alfaro M."/>
            <person name="Sun H."/>
            <person name="Tritt A."/>
            <person name="Yoshinaga Y."/>
            <person name="Zwiers L.-H."/>
            <person name="Turgeon B."/>
            <person name="Goodwin S."/>
            <person name="Spatafora J."/>
            <person name="Crous P."/>
            <person name="Grigoriev I."/>
        </authorList>
    </citation>
    <scope>NUCLEOTIDE SEQUENCE</scope>
    <source>
        <strain evidence="2">CBS 125425</strain>
    </source>
</reference>
<accession>A0A9P4QPH5</accession>
<name>A0A9P4QPH5_9PLEO</name>
<keyword evidence="3" id="KW-1185">Reference proteome</keyword>
<feature type="transmembrane region" description="Helical" evidence="1">
    <location>
        <begin position="264"/>
        <end position="282"/>
    </location>
</feature>
<keyword evidence="1" id="KW-0812">Transmembrane</keyword>
<dbReference type="OrthoDB" id="2431938at2759"/>
<dbReference type="AlphaFoldDB" id="A0A9P4QPH5"/>
<protein>
    <submittedName>
        <fullName evidence="2">Uncharacterized protein</fullName>
    </submittedName>
</protein>
<evidence type="ECO:0000256" key="1">
    <source>
        <dbReference type="SAM" id="Phobius"/>
    </source>
</evidence>
<gene>
    <name evidence="2" type="ORF">EJ04DRAFT_445388</name>
</gene>
<comment type="caution">
    <text evidence="2">The sequence shown here is derived from an EMBL/GenBank/DDBJ whole genome shotgun (WGS) entry which is preliminary data.</text>
</comment>
<keyword evidence="1" id="KW-0472">Membrane</keyword>
<feature type="transmembrane region" description="Helical" evidence="1">
    <location>
        <begin position="183"/>
        <end position="201"/>
    </location>
</feature>
<feature type="transmembrane region" description="Helical" evidence="1">
    <location>
        <begin position="143"/>
        <end position="163"/>
    </location>
</feature>
<feature type="transmembrane region" description="Helical" evidence="1">
    <location>
        <begin position="102"/>
        <end position="122"/>
    </location>
</feature>
<evidence type="ECO:0000313" key="3">
    <source>
        <dbReference type="Proteomes" id="UP000799444"/>
    </source>
</evidence>
<proteinExistence type="predicted"/>